<organism evidence="9 10">
    <name type="scientific">Bosea vestrisii</name>
    <dbReference type="NCBI Taxonomy" id="151416"/>
    <lineage>
        <taxon>Bacteria</taxon>
        <taxon>Pseudomonadati</taxon>
        <taxon>Pseudomonadota</taxon>
        <taxon>Alphaproteobacteria</taxon>
        <taxon>Hyphomicrobiales</taxon>
        <taxon>Boseaceae</taxon>
        <taxon>Bosea</taxon>
    </lineage>
</organism>
<dbReference type="RefSeq" id="WP_377009351.1">
    <property type="nucleotide sequence ID" value="NZ_JBHSLV010000027.1"/>
</dbReference>
<feature type="transmembrane region" description="Helical" evidence="7">
    <location>
        <begin position="104"/>
        <end position="122"/>
    </location>
</feature>
<dbReference type="EC" id="3.4.21.-" evidence="9"/>
<keyword evidence="3 7" id="KW-0812">Transmembrane</keyword>
<dbReference type="GO" id="GO:0006508">
    <property type="term" value="P:proteolysis"/>
    <property type="evidence" value="ECO:0007669"/>
    <property type="project" value="UniProtKB-KW"/>
</dbReference>
<gene>
    <name evidence="9" type="ORF">ACFPPC_16235</name>
</gene>
<keyword evidence="4 9" id="KW-0378">Hydrolase</keyword>
<evidence type="ECO:0000256" key="2">
    <source>
        <dbReference type="ARBA" id="ARBA00009045"/>
    </source>
</evidence>
<evidence type="ECO:0000259" key="8">
    <source>
        <dbReference type="Pfam" id="PF01694"/>
    </source>
</evidence>
<evidence type="ECO:0000256" key="6">
    <source>
        <dbReference type="ARBA" id="ARBA00023136"/>
    </source>
</evidence>
<evidence type="ECO:0000313" key="10">
    <source>
        <dbReference type="Proteomes" id="UP001596104"/>
    </source>
</evidence>
<evidence type="ECO:0000256" key="3">
    <source>
        <dbReference type="ARBA" id="ARBA00022692"/>
    </source>
</evidence>
<sequence length="196" mass="21862">MFPWAAPVARRYPPIVVWTVVGISVLAFLYQVGLPPRVLDRFLFDFALVPSRFFGQLRLIAPSDWAPFLTNIFLHGGWLHVILNMWTLWIVGPAVEDRLGPARFALFYLFCGVAAGLAHALANPDSVVPALGASGAIDPPPVELVHPEVCLLADRRTDMPKKRHKPEEIVAKLRQVGKRCSEGTFSRVRRQSMLEA</sequence>
<keyword evidence="9" id="KW-0645">Protease</keyword>
<protein>
    <submittedName>
        <fullName evidence="9">Rhomboid family intramembrane serine protease</fullName>
        <ecNumber evidence="9">3.4.21.-</ecNumber>
    </submittedName>
</protein>
<comment type="caution">
    <text evidence="9">The sequence shown here is derived from an EMBL/GenBank/DDBJ whole genome shotgun (WGS) entry which is preliminary data.</text>
</comment>
<keyword evidence="10" id="KW-1185">Reference proteome</keyword>
<dbReference type="SUPFAM" id="SSF144091">
    <property type="entry name" value="Rhomboid-like"/>
    <property type="match status" value="1"/>
</dbReference>
<dbReference type="Pfam" id="PF01694">
    <property type="entry name" value="Rhomboid"/>
    <property type="match status" value="1"/>
</dbReference>
<name>A0ABW0HGS9_9HYPH</name>
<proteinExistence type="inferred from homology"/>
<dbReference type="PANTHER" id="PTHR43731">
    <property type="entry name" value="RHOMBOID PROTEASE"/>
    <property type="match status" value="1"/>
</dbReference>
<comment type="similarity">
    <text evidence="2">Belongs to the peptidase S54 family.</text>
</comment>
<dbReference type="Proteomes" id="UP001596104">
    <property type="component" value="Unassembled WGS sequence"/>
</dbReference>
<dbReference type="InterPro" id="IPR035952">
    <property type="entry name" value="Rhomboid-like_sf"/>
</dbReference>
<feature type="domain" description="Peptidase S54 rhomboid" evidence="8">
    <location>
        <begin position="64"/>
        <end position="137"/>
    </location>
</feature>
<reference evidence="10" key="1">
    <citation type="journal article" date="2019" name="Int. J. Syst. Evol. Microbiol.">
        <title>The Global Catalogue of Microorganisms (GCM) 10K type strain sequencing project: providing services to taxonomists for standard genome sequencing and annotation.</title>
        <authorList>
            <consortium name="The Broad Institute Genomics Platform"/>
            <consortium name="The Broad Institute Genome Sequencing Center for Infectious Disease"/>
            <person name="Wu L."/>
            <person name="Ma J."/>
        </authorList>
    </citation>
    <scope>NUCLEOTIDE SEQUENCE [LARGE SCALE GENOMIC DNA]</scope>
    <source>
        <strain evidence="10">CGMCC 1.16326</strain>
    </source>
</reference>
<evidence type="ECO:0000256" key="5">
    <source>
        <dbReference type="ARBA" id="ARBA00022989"/>
    </source>
</evidence>
<feature type="transmembrane region" description="Helical" evidence="7">
    <location>
        <begin position="72"/>
        <end position="92"/>
    </location>
</feature>
<dbReference type="InterPro" id="IPR022764">
    <property type="entry name" value="Peptidase_S54_rhomboid_dom"/>
</dbReference>
<accession>A0ABW0HGS9</accession>
<evidence type="ECO:0000313" key="9">
    <source>
        <dbReference type="EMBL" id="MFC5394189.1"/>
    </source>
</evidence>
<feature type="transmembrane region" description="Helical" evidence="7">
    <location>
        <begin position="12"/>
        <end position="30"/>
    </location>
</feature>
<dbReference type="EMBL" id="JBHSLV010000027">
    <property type="protein sequence ID" value="MFC5394189.1"/>
    <property type="molecule type" value="Genomic_DNA"/>
</dbReference>
<dbReference type="PANTHER" id="PTHR43731:SF14">
    <property type="entry name" value="PRESENILIN-ASSOCIATED RHOMBOID-LIKE PROTEIN, MITOCHONDRIAL"/>
    <property type="match status" value="1"/>
</dbReference>
<keyword evidence="5 7" id="KW-1133">Transmembrane helix</keyword>
<dbReference type="InterPro" id="IPR050925">
    <property type="entry name" value="Rhomboid_protease_S54"/>
</dbReference>
<keyword evidence="6 7" id="KW-0472">Membrane</keyword>
<comment type="subcellular location">
    <subcellularLocation>
        <location evidence="1">Membrane</location>
        <topology evidence="1">Multi-pass membrane protein</topology>
    </subcellularLocation>
</comment>
<dbReference type="GO" id="GO:0008233">
    <property type="term" value="F:peptidase activity"/>
    <property type="evidence" value="ECO:0007669"/>
    <property type="project" value="UniProtKB-KW"/>
</dbReference>
<dbReference type="Gene3D" id="1.20.1540.10">
    <property type="entry name" value="Rhomboid-like"/>
    <property type="match status" value="1"/>
</dbReference>
<evidence type="ECO:0000256" key="1">
    <source>
        <dbReference type="ARBA" id="ARBA00004141"/>
    </source>
</evidence>
<evidence type="ECO:0000256" key="4">
    <source>
        <dbReference type="ARBA" id="ARBA00022801"/>
    </source>
</evidence>
<evidence type="ECO:0000256" key="7">
    <source>
        <dbReference type="SAM" id="Phobius"/>
    </source>
</evidence>